<keyword evidence="1" id="KW-0812">Transmembrane</keyword>
<evidence type="ECO:0000313" key="2">
    <source>
        <dbReference type="EMBL" id="KAL2730592.1"/>
    </source>
</evidence>
<gene>
    <name evidence="2" type="ORF">V1477_016403</name>
</gene>
<keyword evidence="1" id="KW-0472">Membrane</keyword>
<dbReference type="EMBL" id="JAYRBN010000091">
    <property type="protein sequence ID" value="KAL2730592.1"/>
    <property type="molecule type" value="Genomic_DNA"/>
</dbReference>
<proteinExistence type="predicted"/>
<keyword evidence="1" id="KW-1133">Transmembrane helix</keyword>
<dbReference type="Proteomes" id="UP001607303">
    <property type="component" value="Unassembled WGS sequence"/>
</dbReference>
<reference evidence="2 3" key="1">
    <citation type="journal article" date="2024" name="Ann. Entomol. Soc. Am.">
        <title>Genomic analyses of the southern and eastern yellowjacket wasps (Hymenoptera: Vespidae) reveal evolutionary signatures of social life.</title>
        <authorList>
            <person name="Catto M.A."/>
            <person name="Caine P.B."/>
            <person name="Orr S.E."/>
            <person name="Hunt B.G."/>
            <person name="Goodisman M.A.D."/>
        </authorList>
    </citation>
    <scope>NUCLEOTIDE SEQUENCE [LARGE SCALE GENOMIC DNA]</scope>
    <source>
        <strain evidence="2">232</strain>
        <tissue evidence="2">Head and thorax</tissue>
    </source>
</reference>
<protein>
    <submittedName>
        <fullName evidence="2">Uncharacterized protein</fullName>
    </submittedName>
</protein>
<accession>A0ABD2BCX2</accession>
<name>A0ABD2BCX2_VESMC</name>
<dbReference type="AlphaFoldDB" id="A0ABD2BCX2"/>
<evidence type="ECO:0000313" key="3">
    <source>
        <dbReference type="Proteomes" id="UP001607303"/>
    </source>
</evidence>
<feature type="transmembrane region" description="Helical" evidence="1">
    <location>
        <begin position="50"/>
        <end position="77"/>
    </location>
</feature>
<keyword evidence="3" id="KW-1185">Reference proteome</keyword>
<organism evidence="2 3">
    <name type="scientific">Vespula maculifrons</name>
    <name type="common">Eastern yellow jacket</name>
    <name type="synonym">Wasp</name>
    <dbReference type="NCBI Taxonomy" id="7453"/>
    <lineage>
        <taxon>Eukaryota</taxon>
        <taxon>Metazoa</taxon>
        <taxon>Ecdysozoa</taxon>
        <taxon>Arthropoda</taxon>
        <taxon>Hexapoda</taxon>
        <taxon>Insecta</taxon>
        <taxon>Pterygota</taxon>
        <taxon>Neoptera</taxon>
        <taxon>Endopterygota</taxon>
        <taxon>Hymenoptera</taxon>
        <taxon>Apocrita</taxon>
        <taxon>Aculeata</taxon>
        <taxon>Vespoidea</taxon>
        <taxon>Vespidae</taxon>
        <taxon>Vespinae</taxon>
        <taxon>Vespula</taxon>
    </lineage>
</organism>
<comment type="caution">
    <text evidence="2">The sequence shown here is derived from an EMBL/GenBank/DDBJ whole genome shotgun (WGS) entry which is preliminary data.</text>
</comment>
<sequence>MWWRDFQPLHLCEALDPTTTTNTNATTTMLFPSRPPSVPWPTLARIDGEWSSMVVVIVVAVVVVVVVVVVVTVESAYNGDTSELARRTEIHSPASILSFNLVETYDEGNNVWKCSIKEVDAFLSCKAECQVTEDQKGKDATWGRITKKTKSVSFVEKSVRNDKSKLKIDREKER</sequence>
<feature type="non-terminal residue" evidence="2">
    <location>
        <position position="174"/>
    </location>
</feature>
<evidence type="ECO:0000256" key="1">
    <source>
        <dbReference type="SAM" id="Phobius"/>
    </source>
</evidence>